<dbReference type="Gene3D" id="2.60.120.1440">
    <property type="match status" value="1"/>
</dbReference>
<evidence type="ECO:0000259" key="3">
    <source>
        <dbReference type="Pfam" id="PF16220"/>
    </source>
</evidence>
<keyword evidence="1" id="KW-0812">Transmembrane</keyword>
<dbReference type="Proteomes" id="UP001500713">
    <property type="component" value="Unassembled WGS sequence"/>
</dbReference>
<organism evidence="4 5">
    <name type="scientific">Parasphingorhabdus litoris</name>
    <dbReference type="NCBI Taxonomy" id="394733"/>
    <lineage>
        <taxon>Bacteria</taxon>
        <taxon>Pseudomonadati</taxon>
        <taxon>Pseudomonadota</taxon>
        <taxon>Alphaproteobacteria</taxon>
        <taxon>Sphingomonadales</taxon>
        <taxon>Sphingomonadaceae</taxon>
        <taxon>Parasphingorhabdus</taxon>
    </lineage>
</organism>
<dbReference type="PANTHER" id="PTHR30273:SF2">
    <property type="entry name" value="PROTEIN FECR"/>
    <property type="match status" value="1"/>
</dbReference>
<comment type="caution">
    <text evidence="4">The sequence shown here is derived from an EMBL/GenBank/DDBJ whole genome shotgun (WGS) entry which is preliminary data.</text>
</comment>
<evidence type="ECO:0000259" key="2">
    <source>
        <dbReference type="Pfam" id="PF04773"/>
    </source>
</evidence>
<evidence type="ECO:0000313" key="5">
    <source>
        <dbReference type="Proteomes" id="UP001500713"/>
    </source>
</evidence>
<dbReference type="PIRSF" id="PIRSF018266">
    <property type="entry name" value="FecR"/>
    <property type="match status" value="1"/>
</dbReference>
<dbReference type="InterPro" id="IPR012373">
    <property type="entry name" value="Ferrdict_sens_TM"/>
</dbReference>
<dbReference type="InterPro" id="IPR032623">
    <property type="entry name" value="FecR_N"/>
</dbReference>
<dbReference type="Pfam" id="PF16220">
    <property type="entry name" value="DUF4880"/>
    <property type="match status" value="1"/>
</dbReference>
<sequence length="325" mass="35346">MADKYDIIRDQAVAWAIRTRSADFADWEDFTLWLEADPLHNKAYEQLLSAEDQYVDLIEDAVSNNESATVPPQPANDEFVAPGIEPNRRRVLFGAIAASLVVAVSAGMWTQMPQPYDIITAPGQREIVALPDGSKISLNGDTKIALDHKKPRYARLEHGEALFTVVHDDDRPFIVDTADIRLVDAGTEFNVISNAQTLDVAVSEGLVIFNPDRENVSLAAGKRLYRPTPESRATVSTVAVQQVGAWRTGRLSFAGETMNEVAEALGRNLGADITVSERIAARPFSGVIQISDGDAQNMEPIAAVLGVQAKKQGKGWILIGDDAVP</sequence>
<keyword evidence="1" id="KW-0472">Membrane</keyword>
<name>A0ABN1AYK1_9SPHN</name>
<gene>
    <name evidence="4" type="ORF">GCM10009096_31730</name>
</gene>
<feature type="domain" description="FecR N-terminal" evidence="3">
    <location>
        <begin position="10"/>
        <end position="47"/>
    </location>
</feature>
<proteinExistence type="predicted"/>
<dbReference type="Pfam" id="PF04773">
    <property type="entry name" value="FecR"/>
    <property type="match status" value="1"/>
</dbReference>
<keyword evidence="1" id="KW-1133">Transmembrane helix</keyword>
<feature type="domain" description="FecR protein" evidence="2">
    <location>
        <begin position="117"/>
        <end position="207"/>
    </location>
</feature>
<dbReference type="InterPro" id="IPR006860">
    <property type="entry name" value="FecR"/>
</dbReference>
<evidence type="ECO:0000256" key="1">
    <source>
        <dbReference type="SAM" id="Phobius"/>
    </source>
</evidence>
<keyword evidence="5" id="KW-1185">Reference proteome</keyword>
<dbReference type="EMBL" id="BAAAEM010000003">
    <property type="protein sequence ID" value="GAA0486582.1"/>
    <property type="molecule type" value="Genomic_DNA"/>
</dbReference>
<reference evidence="4 5" key="1">
    <citation type="journal article" date="2019" name="Int. J. Syst. Evol. Microbiol.">
        <title>The Global Catalogue of Microorganisms (GCM) 10K type strain sequencing project: providing services to taxonomists for standard genome sequencing and annotation.</title>
        <authorList>
            <consortium name="The Broad Institute Genomics Platform"/>
            <consortium name="The Broad Institute Genome Sequencing Center for Infectious Disease"/>
            <person name="Wu L."/>
            <person name="Ma J."/>
        </authorList>
    </citation>
    <scope>NUCLEOTIDE SEQUENCE [LARGE SCALE GENOMIC DNA]</scope>
    <source>
        <strain evidence="4 5">JCM 14162</strain>
    </source>
</reference>
<evidence type="ECO:0000313" key="4">
    <source>
        <dbReference type="EMBL" id="GAA0486582.1"/>
    </source>
</evidence>
<dbReference type="RefSeq" id="WP_229955696.1">
    <property type="nucleotide sequence ID" value="NZ_BAAAEM010000003.1"/>
</dbReference>
<protein>
    <submittedName>
        <fullName evidence="4">FecR family protein</fullName>
    </submittedName>
</protein>
<dbReference type="PANTHER" id="PTHR30273">
    <property type="entry name" value="PERIPLASMIC SIGNAL SENSOR AND SIGMA FACTOR ACTIVATOR FECR-RELATED"/>
    <property type="match status" value="1"/>
</dbReference>
<feature type="transmembrane region" description="Helical" evidence="1">
    <location>
        <begin position="91"/>
        <end position="109"/>
    </location>
</feature>
<accession>A0ABN1AYK1</accession>